<proteinExistence type="predicted"/>
<evidence type="ECO:0000313" key="2">
    <source>
        <dbReference type="EMBL" id="SET67690.1"/>
    </source>
</evidence>
<dbReference type="Pfam" id="PF09509">
    <property type="entry name" value="Hypoth_Ymh"/>
    <property type="match status" value="1"/>
</dbReference>
<organism evidence="2 3">
    <name type="scientific">Nitrosomonas marina</name>
    <dbReference type="NCBI Taxonomy" id="917"/>
    <lineage>
        <taxon>Bacteria</taxon>
        <taxon>Pseudomonadati</taxon>
        <taxon>Pseudomonadota</taxon>
        <taxon>Betaproteobacteria</taxon>
        <taxon>Nitrosomonadales</taxon>
        <taxon>Nitrosomonadaceae</taxon>
        <taxon>Nitrosomonas</taxon>
    </lineage>
</organism>
<evidence type="ECO:0000259" key="1">
    <source>
        <dbReference type="Pfam" id="PF09509"/>
    </source>
</evidence>
<dbReference type="NCBIfam" id="TIGR02391">
    <property type="entry name" value="hypoth_ymh"/>
    <property type="match status" value="1"/>
</dbReference>
<gene>
    <name evidence="2" type="ORF">SAMN05216326_1603</name>
</gene>
<dbReference type="Proteomes" id="UP000199345">
    <property type="component" value="Unassembled WGS sequence"/>
</dbReference>
<evidence type="ECO:0000313" key="3">
    <source>
        <dbReference type="Proteomes" id="UP000199345"/>
    </source>
</evidence>
<reference evidence="3" key="1">
    <citation type="submission" date="2016-10" db="EMBL/GenBank/DDBJ databases">
        <authorList>
            <person name="Varghese N."/>
            <person name="Submissions S."/>
        </authorList>
    </citation>
    <scope>NUCLEOTIDE SEQUENCE [LARGE SCALE GENOMIC DNA]</scope>
    <source>
        <strain evidence="3">Nm71</strain>
    </source>
</reference>
<keyword evidence="3" id="KW-1185">Reference proteome</keyword>
<dbReference type="EMBL" id="FOIA01000060">
    <property type="protein sequence ID" value="SET67690.1"/>
    <property type="molecule type" value="Genomic_DNA"/>
</dbReference>
<dbReference type="InterPro" id="IPR012654">
    <property type="entry name" value="CHP02391"/>
</dbReference>
<feature type="domain" description="Conserved hypothetical protein CHP02391" evidence="1">
    <location>
        <begin position="1"/>
        <end position="60"/>
    </location>
</feature>
<dbReference type="AlphaFoldDB" id="A0A1I0G9Y5"/>
<sequence>MNGLSTDTELSEQKGLTNILVGLVGAVRNPTAHAPKVKWEMTEQDALDILSLVSFVHRKLDLARKVKCAVEEHQ</sequence>
<protein>
    <submittedName>
        <fullName evidence="2">TIGR02391 family protein</fullName>
    </submittedName>
</protein>
<name>A0A1I0G9Y5_9PROT</name>
<accession>A0A1I0G9Y5</accession>